<accession>A0A167LAA3</accession>
<dbReference type="AlphaFoldDB" id="A0A167LAA3"/>
<keyword evidence="2" id="KW-1185">Reference proteome</keyword>
<evidence type="ECO:0000313" key="1">
    <source>
        <dbReference type="EMBL" id="OAD69965.1"/>
    </source>
</evidence>
<reference evidence="2" key="1">
    <citation type="submission" date="2015-06" db="EMBL/GenBank/DDBJ databases">
        <title>Expansion of signal transduction pathways in fungi by whole-genome duplication.</title>
        <authorList>
            <consortium name="DOE Joint Genome Institute"/>
            <person name="Corrochano L.M."/>
            <person name="Kuo A."/>
            <person name="Marcet-Houben M."/>
            <person name="Polaino S."/>
            <person name="Salamov A."/>
            <person name="Villalobos J.M."/>
            <person name="Alvarez M.I."/>
            <person name="Avalos J."/>
            <person name="Benito E.P."/>
            <person name="Benoit I."/>
            <person name="Burger G."/>
            <person name="Camino L.P."/>
            <person name="Canovas D."/>
            <person name="Cerda-Olmedo E."/>
            <person name="Cheng J.-F."/>
            <person name="Dominguez A."/>
            <person name="Elias M."/>
            <person name="Eslava A.P."/>
            <person name="Glaser F."/>
            <person name="Grimwood J."/>
            <person name="Gutierrez G."/>
            <person name="Heitman J."/>
            <person name="Henrissat B."/>
            <person name="Iturriaga E.A."/>
            <person name="Lang B.F."/>
            <person name="Lavin J.L."/>
            <person name="Lee S."/>
            <person name="Li W."/>
            <person name="Lindquist E."/>
            <person name="Lopez-Garcia S."/>
            <person name="Luque E.M."/>
            <person name="Marcos A.T."/>
            <person name="Martin J."/>
            <person name="McCluskey K."/>
            <person name="Medina H.R."/>
            <person name="Miralles-Duran A."/>
            <person name="Miyazaki A."/>
            <person name="Munoz-Torres E."/>
            <person name="Oguiza J.A."/>
            <person name="Ohm R."/>
            <person name="Olmedo M."/>
            <person name="Orejas M."/>
            <person name="Ortiz-Castellanos L."/>
            <person name="Pisabarro A.G."/>
            <person name="Rodriguez-Romero J."/>
            <person name="Ruiz-Herrera J."/>
            <person name="Ruiz-Vazquez R."/>
            <person name="Sanz C."/>
            <person name="Schackwitz W."/>
            <person name="Schmutz J."/>
            <person name="Shahriari M."/>
            <person name="Shelest E."/>
            <person name="Silva-Franco F."/>
            <person name="Soanes D."/>
            <person name="Syed K."/>
            <person name="Tagua V.G."/>
            <person name="Talbot N.J."/>
            <person name="Thon M."/>
            <person name="De vries R.P."/>
            <person name="Wiebenga A."/>
            <person name="Yadav J.S."/>
            <person name="Braun E.L."/>
            <person name="Baker S."/>
            <person name="Garre V."/>
            <person name="Horwitz B."/>
            <person name="Torres-Martinez S."/>
            <person name="Idnurm A."/>
            <person name="Herrera-Estrella A."/>
            <person name="Gabaldon T."/>
            <person name="Grigoriev I.V."/>
        </authorList>
    </citation>
    <scope>NUCLEOTIDE SEQUENCE [LARGE SCALE GENOMIC DNA]</scope>
    <source>
        <strain evidence="2">NRRL 1555(-)</strain>
    </source>
</reference>
<dbReference type="EMBL" id="KV440990">
    <property type="protein sequence ID" value="OAD69965.1"/>
    <property type="molecule type" value="Genomic_DNA"/>
</dbReference>
<evidence type="ECO:0000313" key="2">
    <source>
        <dbReference type="Proteomes" id="UP000077315"/>
    </source>
</evidence>
<dbReference type="VEuPathDB" id="FungiDB:PHYBLDRAFT_171982"/>
<gene>
    <name evidence="1" type="ORF">PHYBLDRAFT_171982</name>
</gene>
<organism evidence="1 2">
    <name type="scientific">Phycomyces blakesleeanus (strain ATCC 8743b / DSM 1359 / FGSC 10004 / NBRC 33097 / NRRL 1555)</name>
    <dbReference type="NCBI Taxonomy" id="763407"/>
    <lineage>
        <taxon>Eukaryota</taxon>
        <taxon>Fungi</taxon>
        <taxon>Fungi incertae sedis</taxon>
        <taxon>Mucoromycota</taxon>
        <taxon>Mucoromycotina</taxon>
        <taxon>Mucoromycetes</taxon>
        <taxon>Mucorales</taxon>
        <taxon>Phycomycetaceae</taxon>
        <taxon>Phycomyces</taxon>
    </lineage>
</organism>
<dbReference type="OrthoDB" id="2264060at2759"/>
<dbReference type="Proteomes" id="UP000077315">
    <property type="component" value="Unassembled WGS sequence"/>
</dbReference>
<proteinExistence type="predicted"/>
<dbReference type="GeneID" id="28997615"/>
<name>A0A167LAA3_PHYB8</name>
<protein>
    <submittedName>
        <fullName evidence="1">Uncharacterized protein</fullName>
    </submittedName>
</protein>
<dbReference type="RefSeq" id="XP_018288005.1">
    <property type="nucleotide sequence ID" value="XM_018436709.1"/>
</dbReference>
<sequence>MAAKINKHVLYLQEIWSGNGRSEMFNPQPRPTIQQHNKRGCSSLRWANLRMLIGTWFSTGFRTRRLIYSFTFQHQMNITRNKAICTLFCEDYSEENVARLSKKIEELGSFDVCYENDPVRPVLVNLNAIRNDPVNYKLYVTEEAPEELPESPMETEGVMEIEEATFELSSDQQAVMFINEVYKAIDPHNEALYIYKEVSIKDVYDSVIPKARHMNKKSEIAFATWCSKRKVSFMDVQFTRKRSREANRRYRKVYVMNNEHRDNLIKNIVTSIPRYQTHINSLKNQECTIIGYARRSFDPSERRKKKRSLSAMVQDLKERSMCDLVFVSWSCSHADTFASRDVPDRGSLINSMGGVDGDTQSMISHINASGKDICLVAIDFKGLSTNTDDLQNLFNTHKNLAAVIIDTLHLDHTFHEFKREAVLNDPTILSPFAIKLQTS</sequence>
<dbReference type="InParanoid" id="A0A167LAA3"/>